<dbReference type="InterPro" id="IPR050641">
    <property type="entry name" value="RIFMO-like"/>
</dbReference>
<dbReference type="PRINTS" id="PR00420">
    <property type="entry name" value="RNGMNOXGNASE"/>
</dbReference>
<dbReference type="CDD" id="cd02979">
    <property type="entry name" value="PHOX_C"/>
    <property type="match status" value="1"/>
</dbReference>
<dbReference type="Gene3D" id="3.40.30.20">
    <property type="match status" value="1"/>
</dbReference>
<accession>A0A4U7KVR0</accession>
<dbReference type="SUPFAM" id="SSF52833">
    <property type="entry name" value="Thioredoxin-like"/>
    <property type="match status" value="1"/>
</dbReference>
<dbReference type="KEGG" id="sgra:EX895_002314"/>
<dbReference type="Pfam" id="PF07976">
    <property type="entry name" value="Phe_hydrox_dim"/>
    <property type="match status" value="1"/>
</dbReference>
<dbReference type="AlphaFoldDB" id="A0A4U7KVR0"/>
<dbReference type="GO" id="GO:0071949">
    <property type="term" value="F:FAD binding"/>
    <property type="evidence" value="ECO:0007669"/>
    <property type="project" value="InterPro"/>
</dbReference>
<dbReference type="Gene3D" id="3.30.9.10">
    <property type="entry name" value="D-Amino Acid Oxidase, subunit A, domain 2"/>
    <property type="match status" value="1"/>
</dbReference>
<dbReference type="InterPro" id="IPR038220">
    <property type="entry name" value="PHOX_C_sf"/>
</dbReference>
<evidence type="ECO:0000256" key="4">
    <source>
        <dbReference type="ARBA" id="ARBA00023002"/>
    </source>
</evidence>
<dbReference type="RefSeq" id="XP_029740668.1">
    <property type="nucleotide sequence ID" value="XM_029882913.1"/>
</dbReference>
<dbReference type="GeneID" id="40725209"/>
<proteinExistence type="inferred from homology"/>
<keyword evidence="3" id="KW-0274">FAD</keyword>
<reference evidence="8 9" key="1">
    <citation type="submission" date="2019-05" db="EMBL/GenBank/DDBJ databases">
        <title>Sporisorium graminicola CBS 10092 draft sequencing and annotation.</title>
        <authorList>
            <person name="Solano-Gonzalez S."/>
            <person name="Caddick M.X."/>
            <person name="Darby A."/>
        </authorList>
    </citation>
    <scope>NUCLEOTIDE SEQUENCE [LARGE SCALE GENOMIC DNA]</scope>
    <source>
        <strain evidence="8 9">CBS 10092</strain>
    </source>
</reference>
<feature type="region of interest" description="Disordered" evidence="5">
    <location>
        <begin position="179"/>
        <end position="218"/>
    </location>
</feature>
<keyword evidence="4" id="KW-0560">Oxidoreductase</keyword>
<evidence type="ECO:0000259" key="7">
    <source>
        <dbReference type="Pfam" id="PF07976"/>
    </source>
</evidence>
<dbReference type="InterPro" id="IPR036249">
    <property type="entry name" value="Thioredoxin-like_sf"/>
</dbReference>
<keyword evidence="9" id="KW-1185">Reference proteome</keyword>
<sequence>MTQDQPQSNGSSADNIKESYCDVLIIGAGPAGLMAANWLAVQGLGPSVRIIDKRNDKIFNGQADGLQCRTLEILHSFGLAEDIWRQSNRMIEMRFWNPGPDGRLKRTGSKPDTIPGVSRWQQCVLHQGRIEKGFLDSIAKHSHNKLSVERAVLPESLTVDEAAVDDPSAYPVQVEVRKLTEEESTPTQMGNSIPNGLFRSSLAPDDTPTAASNAHVEPGSRERIHAKYVIGCDGAHSWTRRQMGSKMEGDQTSFIWGVLDAVPITNFPDVRNRCAIHSAESGSMMIIPREDGLVRFYIQVSELNKGVDRYNITPEMILKTAKAIIAPYTLDIGEGDLDWWTAYVIGQRTADKFSLHDRVFIAGDACHTHSPKAGQGMNTSMQDTYNLTWKIASVVKGISPRSILPTYEMERKQIAQDLITFDHRFSRLFSGKPAKDEADAAGISMTEFQQAFEKGNRFASGLSVDYQRSLITVKPQGSSQTTVDGGTVVSHGEVEFPADGVVSDATLSSESAGETRIELGKRFNTAQVVCHATVLPYELADRVVSDGRWRVVYFCGDIRTAECSAEMNEIGDYLAKQLVPKYTPQDQDFDSVIEVLTVSATPRNENELEDYHESLRPNTTRHHRPTAEGSYNVSPDYHKIFVDDETYHQGHGHAYEKYGLRKDRGTLVVLRPDGYVSLLIPAQQYSMLGHFFGKILLPPTQHLPHQHTRKKRETAKYMLVDEKEAAAPKLPAADGLPKNTLAFAHSQKNTQGFTAPAAAL</sequence>
<dbReference type="GO" id="GO:0016709">
    <property type="term" value="F:oxidoreductase activity, acting on paired donors, with incorporation or reduction of molecular oxygen, NAD(P)H as one donor, and incorporation of one atom of oxygen"/>
    <property type="evidence" value="ECO:0007669"/>
    <property type="project" value="UniProtKB-ARBA"/>
</dbReference>
<evidence type="ECO:0000259" key="6">
    <source>
        <dbReference type="Pfam" id="PF01494"/>
    </source>
</evidence>
<dbReference type="InterPro" id="IPR012941">
    <property type="entry name" value="Phe_hydrox_C_dim_dom"/>
</dbReference>
<dbReference type="Gene3D" id="3.50.50.60">
    <property type="entry name" value="FAD/NAD(P)-binding domain"/>
    <property type="match status" value="1"/>
</dbReference>
<protein>
    <recommendedName>
        <fullName evidence="10">FAD-binding domain-containing protein</fullName>
    </recommendedName>
</protein>
<dbReference type="SUPFAM" id="SSF54373">
    <property type="entry name" value="FAD-linked reductases, C-terminal domain"/>
    <property type="match status" value="1"/>
</dbReference>
<dbReference type="InterPro" id="IPR002938">
    <property type="entry name" value="FAD-bd"/>
</dbReference>
<name>A0A4U7KVR0_9BASI</name>
<evidence type="ECO:0000313" key="8">
    <source>
        <dbReference type="EMBL" id="TKY88683.1"/>
    </source>
</evidence>
<evidence type="ECO:0000256" key="3">
    <source>
        <dbReference type="ARBA" id="ARBA00022827"/>
    </source>
</evidence>
<evidence type="ECO:0000313" key="9">
    <source>
        <dbReference type="Proteomes" id="UP000306050"/>
    </source>
</evidence>
<feature type="domain" description="FAD-binding" evidence="6">
    <location>
        <begin position="21"/>
        <end position="421"/>
    </location>
</feature>
<feature type="compositionally biased region" description="Polar residues" evidence="5">
    <location>
        <begin position="185"/>
        <end position="194"/>
    </location>
</feature>
<dbReference type="EMBL" id="SRRM01000007">
    <property type="protein sequence ID" value="TKY88683.1"/>
    <property type="molecule type" value="Genomic_DNA"/>
</dbReference>
<evidence type="ECO:0000256" key="2">
    <source>
        <dbReference type="ARBA" id="ARBA00022630"/>
    </source>
</evidence>
<dbReference type="SUPFAM" id="SSF51905">
    <property type="entry name" value="FAD/NAD(P)-binding domain"/>
    <property type="match status" value="1"/>
</dbReference>
<dbReference type="OrthoDB" id="1716816at2759"/>
<dbReference type="InterPro" id="IPR036188">
    <property type="entry name" value="FAD/NAD-bd_sf"/>
</dbReference>
<feature type="domain" description="Phenol hydroxylase-like C-terminal dimerisation" evidence="7">
    <location>
        <begin position="464"/>
        <end position="698"/>
    </location>
</feature>
<comment type="caution">
    <text evidence="8">The sequence shown here is derived from an EMBL/GenBank/DDBJ whole genome shotgun (WGS) entry which is preliminary data.</text>
</comment>
<evidence type="ECO:0008006" key="10">
    <source>
        <dbReference type="Google" id="ProtNLM"/>
    </source>
</evidence>
<dbReference type="Proteomes" id="UP000306050">
    <property type="component" value="Chromosome SGRAM_14"/>
</dbReference>
<evidence type="ECO:0000256" key="5">
    <source>
        <dbReference type="SAM" id="MobiDB-lite"/>
    </source>
</evidence>
<comment type="similarity">
    <text evidence="1">Belongs to the PheA/TfdB FAD monooxygenase family.</text>
</comment>
<gene>
    <name evidence="8" type="ORF">EX895_002314</name>
</gene>
<dbReference type="PANTHER" id="PTHR43004">
    <property type="entry name" value="TRK SYSTEM POTASSIUM UPTAKE PROTEIN"/>
    <property type="match status" value="1"/>
</dbReference>
<dbReference type="Pfam" id="PF01494">
    <property type="entry name" value="FAD_binding_3"/>
    <property type="match status" value="1"/>
</dbReference>
<evidence type="ECO:0000256" key="1">
    <source>
        <dbReference type="ARBA" id="ARBA00007801"/>
    </source>
</evidence>
<dbReference type="PANTHER" id="PTHR43004:SF20">
    <property type="entry name" value="2-MONOOXYGENASE, PUTATIVE (AFU_ORTHOLOGUE AFUA_1G13660)-RELATED"/>
    <property type="match status" value="1"/>
</dbReference>
<organism evidence="8 9">
    <name type="scientific">Sporisorium graminicola</name>
    <dbReference type="NCBI Taxonomy" id="280036"/>
    <lineage>
        <taxon>Eukaryota</taxon>
        <taxon>Fungi</taxon>
        <taxon>Dikarya</taxon>
        <taxon>Basidiomycota</taxon>
        <taxon>Ustilaginomycotina</taxon>
        <taxon>Ustilaginomycetes</taxon>
        <taxon>Ustilaginales</taxon>
        <taxon>Ustilaginaceae</taxon>
        <taxon>Sporisorium</taxon>
    </lineage>
</organism>
<keyword evidence="2" id="KW-0285">Flavoprotein</keyword>